<keyword evidence="21" id="KW-1185">Reference proteome</keyword>
<evidence type="ECO:0000256" key="16">
    <source>
        <dbReference type="ARBA" id="ARBA00049118"/>
    </source>
</evidence>
<evidence type="ECO:0000256" key="7">
    <source>
        <dbReference type="ARBA" id="ARBA00022847"/>
    </source>
</evidence>
<name>A0ABQ7TDR5_PHRPL</name>
<feature type="compositionally biased region" description="Basic and acidic residues" evidence="18">
    <location>
        <begin position="444"/>
        <end position="455"/>
    </location>
</feature>
<comment type="catalytic activity">
    <reaction evidence="16">
        <text>D-aspartate(out) + K(+)(in) + 3 Na(+)(out) + H(+)(out) = D-aspartate(in) + K(+)(out) + 3 Na(+)(in) + H(+)(in)</text>
        <dbReference type="Rhea" id="RHEA:71379"/>
        <dbReference type="ChEBI" id="CHEBI:15378"/>
        <dbReference type="ChEBI" id="CHEBI:29101"/>
        <dbReference type="ChEBI" id="CHEBI:29103"/>
        <dbReference type="ChEBI" id="CHEBI:29990"/>
    </reaction>
</comment>
<comment type="catalytic activity">
    <reaction evidence="14">
        <text>K(+)(in) + L-glutamate(out) + 3 Na(+)(out) + H(+)(out) = K(+)(out) + L-glutamate(in) + 3 Na(+)(in) + H(+)(in)</text>
        <dbReference type="Rhea" id="RHEA:70699"/>
        <dbReference type="ChEBI" id="CHEBI:15378"/>
        <dbReference type="ChEBI" id="CHEBI:29101"/>
        <dbReference type="ChEBI" id="CHEBI:29103"/>
        <dbReference type="ChEBI" id="CHEBI:29985"/>
    </reaction>
</comment>
<feature type="transmembrane region" description="Helical" evidence="17">
    <location>
        <begin position="259"/>
        <end position="277"/>
    </location>
</feature>
<proteinExistence type="inferred from homology"/>
<comment type="catalytic activity">
    <reaction evidence="15">
        <text>K(+)(in) + L-aspartate(out) + 3 Na(+)(out) + H(+)(out) = K(+)(out) + L-aspartate(in) + 3 Na(+)(in) + H(+)(in)</text>
        <dbReference type="Rhea" id="RHEA:70851"/>
        <dbReference type="ChEBI" id="CHEBI:15378"/>
        <dbReference type="ChEBI" id="CHEBI:29101"/>
        <dbReference type="ChEBI" id="CHEBI:29103"/>
        <dbReference type="ChEBI" id="CHEBI:29991"/>
    </reaction>
</comment>
<keyword evidence="10 17" id="KW-1133">Transmembrane helix</keyword>
<evidence type="ECO:0000256" key="12">
    <source>
        <dbReference type="ARBA" id="ARBA00023136"/>
    </source>
</evidence>
<keyword evidence="3 17" id="KW-0813">Transport</keyword>
<feature type="transmembrane region" description="Helical" evidence="17">
    <location>
        <begin position="149"/>
        <end position="170"/>
    </location>
</feature>
<keyword evidence="19" id="KW-0732">Signal</keyword>
<dbReference type="Gene3D" id="1.10.3860.10">
    <property type="entry name" value="Sodium:dicarboxylate symporter"/>
    <property type="match status" value="1"/>
</dbReference>
<feature type="signal peptide" evidence="19">
    <location>
        <begin position="1"/>
        <end position="22"/>
    </location>
</feature>
<evidence type="ECO:0000256" key="19">
    <source>
        <dbReference type="SAM" id="SignalP"/>
    </source>
</evidence>
<comment type="caution">
    <text evidence="20">The sequence shown here is derived from an EMBL/GenBank/DDBJ whole genome shotgun (WGS) entry which is preliminary data.</text>
</comment>
<organism evidence="20 21">
    <name type="scientific">Phrynosoma platyrhinos</name>
    <name type="common">Desert horned lizard</name>
    <dbReference type="NCBI Taxonomy" id="52577"/>
    <lineage>
        <taxon>Eukaryota</taxon>
        <taxon>Metazoa</taxon>
        <taxon>Chordata</taxon>
        <taxon>Craniata</taxon>
        <taxon>Vertebrata</taxon>
        <taxon>Euteleostomi</taxon>
        <taxon>Lepidosauria</taxon>
        <taxon>Squamata</taxon>
        <taxon>Bifurcata</taxon>
        <taxon>Unidentata</taxon>
        <taxon>Episquamata</taxon>
        <taxon>Toxicofera</taxon>
        <taxon>Iguania</taxon>
        <taxon>Phrynosomatidae</taxon>
        <taxon>Phrynosomatinae</taxon>
        <taxon>Phrynosoma</taxon>
    </lineage>
</organism>
<comment type="subcellular location">
    <subcellularLocation>
        <location evidence="1">Cell membrane</location>
        <topology evidence="1">Multi-pass membrane protein</topology>
    </subcellularLocation>
    <subcellularLocation>
        <location evidence="17">Membrane</location>
        <topology evidence="17">Multi-pass membrane protein</topology>
    </subcellularLocation>
</comment>
<accession>A0ABQ7TDR5</accession>
<keyword evidence="13" id="KW-0325">Glycoprotein</keyword>
<keyword evidence="9" id="KW-0029">Amino-acid transport</keyword>
<feature type="chain" id="PRO_5045906612" description="Amino acid transporter" evidence="19">
    <location>
        <begin position="23"/>
        <end position="455"/>
    </location>
</feature>
<evidence type="ECO:0000256" key="15">
    <source>
        <dbReference type="ARBA" id="ARBA00048715"/>
    </source>
</evidence>
<protein>
    <recommendedName>
        <fullName evidence="17">Amino acid transporter</fullName>
    </recommendedName>
</protein>
<evidence type="ECO:0000256" key="11">
    <source>
        <dbReference type="ARBA" id="ARBA00023053"/>
    </source>
</evidence>
<keyword evidence="12 17" id="KW-0472">Membrane</keyword>
<evidence type="ECO:0000313" key="21">
    <source>
        <dbReference type="Proteomes" id="UP000826234"/>
    </source>
</evidence>
<evidence type="ECO:0000256" key="14">
    <source>
        <dbReference type="ARBA" id="ARBA00047601"/>
    </source>
</evidence>
<comment type="subunit">
    <text evidence="2">Homotrimer.</text>
</comment>
<feature type="transmembrane region" description="Helical" evidence="17">
    <location>
        <begin position="38"/>
        <end position="57"/>
    </location>
</feature>
<keyword evidence="11" id="KW-0915">Sodium</keyword>
<dbReference type="PANTHER" id="PTHR11958">
    <property type="entry name" value="SODIUM/DICARBOXYLATE SYMPORTER-RELATED"/>
    <property type="match status" value="1"/>
</dbReference>
<evidence type="ECO:0000256" key="13">
    <source>
        <dbReference type="ARBA" id="ARBA00023180"/>
    </source>
</evidence>
<comment type="similarity">
    <text evidence="17">Belongs to the dicarboxylate/amino acid:cation symporter (DAACS) (TC 2.A.23) family.</text>
</comment>
<dbReference type="InterPro" id="IPR018107">
    <property type="entry name" value="Na-dicarboxylate_symporter_CS"/>
</dbReference>
<sequence length="455" mass="49444">MRMLQMLVLPLIVSSLVTGVAALDSKASGKMGLRAVVYYMSTTVIAVLIGIIMVVIIHPGKGSKEKMHREGKIVRVTAADAFLDLIRNMFPPNLVEACFKQFKTNYEERIPNVAHDSNETSLLNGIINNVSEAMENLTQLKKEMIPVPGAVNGVNALGLVVFSISFGLVIGNMKEQGRALRDFFDSLNEAIMRLVALIMWYAPLGILFLIAGKIVEMEDMGVIGGQLAMYTITVIIGLLIHAIVVLPLLYFLITRKNPWVFIGGLIQALITALGTSSSSATLPITFKCLEENNGVDKRITRFVLPVGATINMDGTALYEALAAIFIAQVNNMDLNFGQIITISITATAASIGAAGIPQAGLVTMVIVLTSVGLPTDDITLIIAVDWFLDRLRTTTNVLGDSIGAGIVEHLSRHELRSKDAEMGNSVIEENEMKKPYQLISQENENEKPLDSETKM</sequence>
<dbReference type="Proteomes" id="UP000826234">
    <property type="component" value="Unassembled WGS sequence"/>
</dbReference>
<dbReference type="PRINTS" id="PR00173">
    <property type="entry name" value="EDTRNSPORT"/>
</dbReference>
<dbReference type="PROSITE" id="PS00714">
    <property type="entry name" value="NA_DICARBOXYL_SYMP_2"/>
    <property type="match status" value="1"/>
</dbReference>
<evidence type="ECO:0000256" key="1">
    <source>
        <dbReference type="ARBA" id="ARBA00004651"/>
    </source>
</evidence>
<keyword evidence="8" id="KW-0630">Potassium</keyword>
<keyword evidence="4" id="KW-1003">Cell membrane</keyword>
<evidence type="ECO:0000256" key="4">
    <source>
        <dbReference type="ARBA" id="ARBA00022475"/>
    </source>
</evidence>
<dbReference type="PANTHER" id="PTHR11958:SF24">
    <property type="entry name" value="EXCITATORY AMINO ACID TRANSPORTER 1"/>
    <property type="match status" value="1"/>
</dbReference>
<dbReference type="InterPro" id="IPR001991">
    <property type="entry name" value="Na-dicarboxylate_symporter"/>
</dbReference>
<feature type="region of interest" description="Disordered" evidence="18">
    <location>
        <begin position="429"/>
        <end position="455"/>
    </location>
</feature>
<keyword evidence="7 17" id="KW-0769">Symport</keyword>
<evidence type="ECO:0000256" key="2">
    <source>
        <dbReference type="ARBA" id="ARBA00011233"/>
    </source>
</evidence>
<evidence type="ECO:0000256" key="5">
    <source>
        <dbReference type="ARBA" id="ARBA00022692"/>
    </source>
</evidence>
<keyword evidence="5 17" id="KW-0812">Transmembrane</keyword>
<keyword evidence="6" id="KW-0479">Metal-binding</keyword>
<evidence type="ECO:0000256" key="8">
    <source>
        <dbReference type="ARBA" id="ARBA00022958"/>
    </source>
</evidence>
<evidence type="ECO:0000256" key="18">
    <source>
        <dbReference type="SAM" id="MobiDB-lite"/>
    </source>
</evidence>
<feature type="transmembrane region" description="Helical" evidence="17">
    <location>
        <begin position="190"/>
        <end position="215"/>
    </location>
</feature>
<dbReference type="Pfam" id="PF00375">
    <property type="entry name" value="SDF"/>
    <property type="match status" value="1"/>
</dbReference>
<evidence type="ECO:0000256" key="10">
    <source>
        <dbReference type="ARBA" id="ARBA00022989"/>
    </source>
</evidence>
<dbReference type="InterPro" id="IPR036458">
    <property type="entry name" value="Na:dicarbo_symporter_sf"/>
</dbReference>
<dbReference type="SUPFAM" id="SSF118215">
    <property type="entry name" value="Proton glutamate symport protein"/>
    <property type="match status" value="1"/>
</dbReference>
<feature type="transmembrane region" description="Helical" evidence="17">
    <location>
        <begin position="227"/>
        <end position="253"/>
    </location>
</feature>
<dbReference type="EMBL" id="JAIPUX010000439">
    <property type="protein sequence ID" value="KAH0627884.1"/>
    <property type="molecule type" value="Genomic_DNA"/>
</dbReference>
<dbReference type="InterPro" id="IPR050746">
    <property type="entry name" value="DAACS"/>
</dbReference>
<evidence type="ECO:0000256" key="3">
    <source>
        <dbReference type="ARBA" id="ARBA00022448"/>
    </source>
</evidence>
<evidence type="ECO:0000313" key="20">
    <source>
        <dbReference type="EMBL" id="KAH0627884.1"/>
    </source>
</evidence>
<gene>
    <name evidence="20" type="ORF">JD844_008431</name>
</gene>
<evidence type="ECO:0000256" key="6">
    <source>
        <dbReference type="ARBA" id="ARBA00022723"/>
    </source>
</evidence>
<evidence type="ECO:0000256" key="17">
    <source>
        <dbReference type="RuleBase" id="RU361216"/>
    </source>
</evidence>
<evidence type="ECO:0000256" key="9">
    <source>
        <dbReference type="ARBA" id="ARBA00022970"/>
    </source>
</evidence>
<reference evidence="20 21" key="1">
    <citation type="journal article" date="2022" name="Gigascience">
        <title>A chromosome-level genome assembly and annotation of the desert horned lizard, Phrynosoma platyrhinos, provides insight into chromosomal rearrangements among reptiles.</title>
        <authorList>
            <person name="Koochekian N."/>
            <person name="Ascanio A."/>
            <person name="Farleigh K."/>
            <person name="Card D.C."/>
            <person name="Schield D.R."/>
            <person name="Castoe T.A."/>
            <person name="Jezkova T."/>
        </authorList>
    </citation>
    <scope>NUCLEOTIDE SEQUENCE [LARGE SCALE GENOMIC DNA]</scope>
    <source>
        <strain evidence="20">NK-2021</strain>
    </source>
</reference>